<dbReference type="PANTHER" id="PTHR46708:SF1">
    <property type="entry name" value="TENASCIN"/>
    <property type="match status" value="1"/>
</dbReference>
<dbReference type="FunFam" id="2.10.25.10:FF:000001">
    <property type="entry name" value="Tenascin C"/>
    <property type="match status" value="2"/>
</dbReference>
<dbReference type="Pfam" id="PF00041">
    <property type="entry name" value="fn3"/>
    <property type="match status" value="1"/>
</dbReference>
<reference evidence="7" key="2">
    <citation type="submission" date="2025-09" db="UniProtKB">
        <authorList>
            <consortium name="Ensembl"/>
        </authorList>
    </citation>
    <scope>IDENTIFICATION</scope>
</reference>
<dbReference type="Proteomes" id="UP000261540">
    <property type="component" value="Unplaced"/>
</dbReference>
<dbReference type="PANTHER" id="PTHR46708">
    <property type="entry name" value="TENASCIN"/>
    <property type="match status" value="1"/>
</dbReference>
<keyword evidence="1" id="KW-0677">Repeat</keyword>
<feature type="domain" description="EGF-like" evidence="5">
    <location>
        <begin position="290"/>
        <end position="301"/>
    </location>
</feature>
<feature type="compositionally biased region" description="Basic and acidic residues" evidence="3">
    <location>
        <begin position="501"/>
        <end position="519"/>
    </location>
</feature>
<feature type="region of interest" description="Disordered" evidence="3">
    <location>
        <begin position="892"/>
        <end position="915"/>
    </location>
</feature>
<keyword evidence="4" id="KW-0732">Signal</keyword>
<dbReference type="Gene3D" id="2.60.40.10">
    <property type="entry name" value="Immunoglobulins"/>
    <property type="match status" value="2"/>
</dbReference>
<feature type="region of interest" description="Disordered" evidence="3">
    <location>
        <begin position="427"/>
        <end position="519"/>
    </location>
</feature>
<evidence type="ECO:0000256" key="3">
    <source>
        <dbReference type="SAM" id="MobiDB-lite"/>
    </source>
</evidence>
<sequence length="1126" mass="122368">MDVRFPPRRFEMFFFMSFFCVLLPPSDLQSIASDKNPTSVPAQTSYSVKIIPSKPQTSSQNVVLTEQSPAASAKVGQEQVLANHSQPTLALPAQTSNQRTLGDASHTSPHSPVKLLILDTCIEKDKQGDTANQTRGLSQEVDLDPGSSLILTHKISVVPASCAGSCDSEFSALRKRLEKLEMEVSTLRRKCGGPESSCPPPQRGGEENGDGCPDDCSDQGRCEKGKCVCFPGFIGPDCGTAACPPGDCGSRGRCVRGKCECDAGFSGVHCTTAPCPGNCSGKGRCVQGRCVCHPGYSGPDCKCKDGHGGTDCERDSSGSVMTTMTIETVTMTLTPENDTIKEKIHGKLAKTILSKNEEKKNPQRTLRRGEGREEMENISKTKVSSDLKPDTTESHSEVDLGLKSNTTKSYNKLDLDLKLNTTKSQPKLDLGLKSNATKSQPKLDLGVKSNTTKSQPKLDLGVKSNATKPHPKPDMFVKSNATKSQPKPDLGVKSNTTKSHAKADSDLKPGGAKDNEGFESKKNVMVKKLTIATTVHSNTSRSGQMGHKVVQAILQQPKWNIEEHQTKTRKLDSKLQKKEDDKRSKSDIKMSVDIKRDSANQTHIKSGKLIYHNVSRASAFVNHTNVELKGKGSSAKATDRTAPGKVTEKTILAVKNASKILQKTNISQGKVNRTQTTDDHAKPKHNQGDNLRKSGVVPVSDTGSSTVALGNKTALSNANAGSVKYAISSVKATVNQRMNTAASKGSEDERLKTENNINGTSAQTNSASAESETLPRLASKNIQTRNGTRPTLAGPHHLDRGPQHGRGFPKMQSQPLKEEIIMGPTGSQGSAARNASRSGQRTQEMQKDITSIQTDVPNKTRIQAEIKRNNSSITKLKEASTKISYNRTSSHTVNTGKVDIHPDPRMETNRSSSSARKGEAAFISIRVKNVTSRGFTIVWEAPQRSFKNFTLTRREYRTEMEEEDEVEENKEEEEEEEEQSEGGALPDRMNIDQSALGKGVGHTKISNNSITVHVSLKPHNDSRAKTHLRRFTQVVAGSARSLSFRNLHPQSRYSVSLYGTSLGLRSKIHRITVTTAPDSPTDLLFSDVTHSSLSVSWTKPRLAVDGFKVTYTNTDNGKADPCLCYL</sequence>
<keyword evidence="8" id="KW-1185">Reference proteome</keyword>
<feature type="compositionally biased region" description="Basic and acidic residues" evidence="3">
    <location>
        <begin position="355"/>
        <end position="400"/>
    </location>
</feature>
<feature type="chain" id="PRO_5017252455" description="EGF-like domain-containing protein" evidence="4">
    <location>
        <begin position="29"/>
        <end position="1126"/>
    </location>
</feature>
<protein>
    <recommendedName>
        <fullName evidence="5 6">EGF-like domain-containing protein</fullName>
    </recommendedName>
</protein>
<feature type="compositionally biased region" description="Polar residues" evidence="3">
    <location>
        <begin position="664"/>
        <end position="675"/>
    </location>
</feature>
<dbReference type="InterPro" id="IPR002049">
    <property type="entry name" value="LE_dom"/>
</dbReference>
<dbReference type="GO" id="GO:0030155">
    <property type="term" value="P:regulation of cell adhesion"/>
    <property type="evidence" value="ECO:0007669"/>
    <property type="project" value="TreeGrafter"/>
</dbReference>
<dbReference type="GeneTree" id="ENSGT00940000155188"/>
<evidence type="ECO:0000259" key="6">
    <source>
        <dbReference type="PROSITE" id="PS01186"/>
    </source>
</evidence>
<feature type="compositionally biased region" description="Polar residues" evidence="3">
    <location>
        <begin position="825"/>
        <end position="843"/>
    </location>
</feature>
<dbReference type="STRING" id="1676925.ENSPKIP00000033522"/>
<feature type="compositionally biased region" description="Polar residues" evidence="3">
    <location>
        <begin position="780"/>
        <end position="789"/>
    </location>
</feature>
<feature type="region of interest" description="Disordered" evidence="3">
    <location>
        <begin position="958"/>
        <end position="990"/>
    </location>
</feature>
<evidence type="ECO:0000313" key="8">
    <source>
        <dbReference type="Proteomes" id="UP000261540"/>
    </source>
</evidence>
<evidence type="ECO:0000256" key="4">
    <source>
        <dbReference type="SAM" id="SignalP"/>
    </source>
</evidence>
<dbReference type="GO" id="GO:0005615">
    <property type="term" value="C:extracellular space"/>
    <property type="evidence" value="ECO:0007669"/>
    <property type="project" value="TreeGrafter"/>
</dbReference>
<dbReference type="GO" id="GO:0031175">
    <property type="term" value="P:neuron projection development"/>
    <property type="evidence" value="ECO:0007669"/>
    <property type="project" value="TreeGrafter"/>
</dbReference>
<dbReference type="InterPro" id="IPR036116">
    <property type="entry name" value="FN3_sf"/>
</dbReference>
<feature type="compositionally biased region" description="Polar residues" evidence="3">
    <location>
        <begin position="754"/>
        <end position="771"/>
    </location>
</feature>
<dbReference type="PROSITE" id="PS00022">
    <property type="entry name" value="EGF_1"/>
    <property type="match status" value="2"/>
</dbReference>
<feature type="domain" description="EGF-like" evidence="5 6">
    <location>
        <begin position="227"/>
        <end position="238"/>
    </location>
</feature>
<feature type="region of interest" description="Disordered" evidence="3">
    <location>
        <begin position="351"/>
        <end position="403"/>
    </location>
</feature>
<name>A0A3B3SS34_9TELE</name>
<feature type="compositionally biased region" description="Basic and acidic residues" evidence="3">
    <location>
        <begin position="898"/>
        <end position="908"/>
    </location>
</feature>
<feature type="signal peptide" evidence="4">
    <location>
        <begin position="1"/>
        <end position="28"/>
    </location>
</feature>
<organism evidence="7 8">
    <name type="scientific">Paramormyrops kingsleyae</name>
    <dbReference type="NCBI Taxonomy" id="1676925"/>
    <lineage>
        <taxon>Eukaryota</taxon>
        <taxon>Metazoa</taxon>
        <taxon>Chordata</taxon>
        <taxon>Craniata</taxon>
        <taxon>Vertebrata</taxon>
        <taxon>Euteleostomi</taxon>
        <taxon>Actinopterygii</taxon>
        <taxon>Neopterygii</taxon>
        <taxon>Teleostei</taxon>
        <taxon>Osteoglossocephala</taxon>
        <taxon>Osteoglossomorpha</taxon>
        <taxon>Osteoglossiformes</taxon>
        <taxon>Mormyridae</taxon>
        <taxon>Paramormyrops</taxon>
    </lineage>
</organism>
<dbReference type="AlphaFoldDB" id="A0A3B3SS34"/>
<evidence type="ECO:0000313" key="7">
    <source>
        <dbReference type="Ensembl" id="ENSPKIP00000033522.1"/>
    </source>
</evidence>
<feature type="compositionally biased region" description="Acidic residues" evidence="3">
    <location>
        <begin position="960"/>
        <end position="980"/>
    </location>
</feature>
<feature type="region of interest" description="Disordered" evidence="3">
    <location>
        <begin position="738"/>
        <end position="810"/>
    </location>
</feature>
<feature type="region of interest" description="Disordered" evidence="3">
    <location>
        <begin position="664"/>
        <end position="702"/>
    </location>
</feature>
<proteinExistence type="predicted"/>
<dbReference type="InterPro" id="IPR000742">
    <property type="entry name" value="EGF"/>
</dbReference>
<dbReference type="SMART" id="SM00181">
    <property type="entry name" value="EGF"/>
    <property type="match status" value="3"/>
</dbReference>
<dbReference type="InterPro" id="IPR013783">
    <property type="entry name" value="Ig-like_fold"/>
</dbReference>
<evidence type="ECO:0000256" key="2">
    <source>
        <dbReference type="ARBA" id="ARBA00023180"/>
    </source>
</evidence>
<reference evidence="7" key="1">
    <citation type="submission" date="2025-08" db="UniProtKB">
        <authorList>
            <consortium name="Ensembl"/>
        </authorList>
    </citation>
    <scope>IDENTIFICATION</scope>
</reference>
<feature type="region of interest" description="Disordered" evidence="3">
    <location>
        <begin position="564"/>
        <end position="592"/>
    </location>
</feature>
<dbReference type="Pfam" id="PF25024">
    <property type="entry name" value="EGF_TEN"/>
    <property type="match status" value="1"/>
</dbReference>
<dbReference type="Ensembl" id="ENSPKIT00000014412.1">
    <property type="protein sequence ID" value="ENSPKIP00000033522.1"/>
    <property type="gene ID" value="ENSPKIG00000013211.1"/>
</dbReference>
<dbReference type="CDD" id="cd00063">
    <property type="entry name" value="FN3"/>
    <property type="match status" value="1"/>
</dbReference>
<evidence type="ECO:0000256" key="1">
    <source>
        <dbReference type="ARBA" id="ARBA00022737"/>
    </source>
</evidence>
<dbReference type="Gene3D" id="2.10.25.10">
    <property type="entry name" value="Laminin"/>
    <property type="match status" value="3"/>
</dbReference>
<feature type="region of interest" description="Disordered" evidence="3">
    <location>
        <begin position="189"/>
        <end position="210"/>
    </location>
</feature>
<dbReference type="InterPro" id="IPR050991">
    <property type="entry name" value="ECM_Regulatory_Proteins"/>
</dbReference>
<dbReference type="CDD" id="cd00055">
    <property type="entry name" value="EGF_Lam"/>
    <property type="match status" value="1"/>
</dbReference>
<dbReference type="InterPro" id="IPR003961">
    <property type="entry name" value="FN3_dom"/>
</dbReference>
<keyword evidence="2" id="KW-0325">Glycoprotein</keyword>
<evidence type="ECO:0000259" key="5">
    <source>
        <dbReference type="PROSITE" id="PS00022"/>
    </source>
</evidence>
<accession>A0A3B3SS34</accession>
<dbReference type="PROSITE" id="PS01186">
    <property type="entry name" value="EGF_2"/>
    <property type="match status" value="1"/>
</dbReference>
<feature type="region of interest" description="Disordered" evidence="3">
    <location>
        <begin position="823"/>
        <end position="843"/>
    </location>
</feature>
<feature type="compositionally biased region" description="Basic and acidic residues" evidence="3">
    <location>
        <begin position="676"/>
        <end position="692"/>
    </location>
</feature>
<dbReference type="SUPFAM" id="SSF49265">
    <property type="entry name" value="Fibronectin type III"/>
    <property type="match status" value="2"/>
</dbReference>